<dbReference type="EMBL" id="JAJJMA010185658">
    <property type="protein sequence ID" value="MCL7038001.1"/>
    <property type="molecule type" value="Genomic_DNA"/>
</dbReference>
<reference evidence="1" key="1">
    <citation type="submission" date="2022-03" db="EMBL/GenBank/DDBJ databases">
        <title>A functionally conserved STORR gene fusion in Papaver species that diverged 16.8 million years ago.</title>
        <authorList>
            <person name="Catania T."/>
        </authorList>
    </citation>
    <scope>NUCLEOTIDE SEQUENCE</scope>
    <source>
        <strain evidence="1">S-191538</strain>
    </source>
</reference>
<evidence type="ECO:0000313" key="2">
    <source>
        <dbReference type="Proteomes" id="UP001177140"/>
    </source>
</evidence>
<protein>
    <submittedName>
        <fullName evidence="1">Uncharacterized protein</fullName>
    </submittedName>
</protein>
<name>A0AA41VAR5_PAPNU</name>
<gene>
    <name evidence="1" type="ORF">MKW94_008792</name>
</gene>
<comment type="caution">
    <text evidence="1">The sequence shown here is derived from an EMBL/GenBank/DDBJ whole genome shotgun (WGS) entry which is preliminary data.</text>
</comment>
<proteinExistence type="predicted"/>
<evidence type="ECO:0000313" key="1">
    <source>
        <dbReference type="EMBL" id="MCL7038001.1"/>
    </source>
</evidence>
<feature type="non-terminal residue" evidence="1">
    <location>
        <position position="1"/>
    </location>
</feature>
<keyword evidence="2" id="KW-1185">Reference proteome</keyword>
<accession>A0AA41VAR5</accession>
<sequence length="85" mass="9537">ECGRERKGYVRGMGEGVTKTQMLASAPSREIHRNVQQENKSMQSDTELLKSQYGRVVQKCASSSSNQVKLNLRLMSLLWLLAHAS</sequence>
<dbReference type="AlphaFoldDB" id="A0AA41VAR5"/>
<organism evidence="1 2">
    <name type="scientific">Papaver nudicaule</name>
    <name type="common">Iceland poppy</name>
    <dbReference type="NCBI Taxonomy" id="74823"/>
    <lineage>
        <taxon>Eukaryota</taxon>
        <taxon>Viridiplantae</taxon>
        <taxon>Streptophyta</taxon>
        <taxon>Embryophyta</taxon>
        <taxon>Tracheophyta</taxon>
        <taxon>Spermatophyta</taxon>
        <taxon>Magnoliopsida</taxon>
        <taxon>Ranunculales</taxon>
        <taxon>Papaveraceae</taxon>
        <taxon>Papaveroideae</taxon>
        <taxon>Papaver</taxon>
    </lineage>
</organism>
<dbReference type="Proteomes" id="UP001177140">
    <property type="component" value="Unassembled WGS sequence"/>
</dbReference>